<dbReference type="NCBIfam" id="TIGR00481">
    <property type="entry name" value="YbhB/YbcL family Raf kinase inhibitor-like protein"/>
    <property type="match status" value="1"/>
</dbReference>
<dbReference type="InterPro" id="IPR008914">
    <property type="entry name" value="PEBP"/>
</dbReference>
<gene>
    <name evidence="2" type="ORF">FBT96_09390</name>
</gene>
<dbReference type="AlphaFoldDB" id="A0A4U1JR03"/>
<evidence type="ECO:0000313" key="2">
    <source>
        <dbReference type="EMBL" id="TKD21405.1"/>
    </source>
</evidence>
<feature type="signal peptide" evidence="1">
    <location>
        <begin position="1"/>
        <end position="22"/>
    </location>
</feature>
<name>A0A4U1JR03_RHOCA</name>
<evidence type="ECO:0000256" key="1">
    <source>
        <dbReference type="SAM" id="SignalP"/>
    </source>
</evidence>
<comment type="caution">
    <text evidence="2">The sequence shown here is derived from an EMBL/GenBank/DDBJ whole genome shotgun (WGS) entry which is preliminary data.</text>
</comment>
<dbReference type="CDD" id="cd00865">
    <property type="entry name" value="PEBP_bact_arch"/>
    <property type="match status" value="1"/>
</dbReference>
<sequence length="182" mass="18524">MLKKTLQIMAAAALLGPGAALASEFTVTVDDAVDGSLAPAHFANIMHCTGKNQSPHIAWKNAPEGTKSFVVTMYDQDAPTGSGWWHWIVTNIPATATDLAAGAGSGLAALPKGAVQMNSDGGAPGYGGACPPVGQTHRYVISVTAMKVPALDLPPDASGALIGMMTNMNALAKATLTLKAGR</sequence>
<dbReference type="InterPro" id="IPR036610">
    <property type="entry name" value="PEBP-like_sf"/>
</dbReference>
<dbReference type="InterPro" id="IPR005247">
    <property type="entry name" value="YbhB_YbcL/LppC-like"/>
</dbReference>
<dbReference type="Gene3D" id="3.90.280.10">
    <property type="entry name" value="PEBP-like"/>
    <property type="match status" value="1"/>
</dbReference>
<feature type="chain" id="PRO_5020428639" evidence="1">
    <location>
        <begin position="23"/>
        <end position="182"/>
    </location>
</feature>
<dbReference type="EMBL" id="SWJZ01000031">
    <property type="protein sequence ID" value="TKD21405.1"/>
    <property type="molecule type" value="Genomic_DNA"/>
</dbReference>
<dbReference type="OrthoDB" id="9797506at2"/>
<protein>
    <submittedName>
        <fullName evidence="2">YbhB/YbcL family Raf kinase inhibitor-like protein</fullName>
    </submittedName>
</protein>
<dbReference type="Pfam" id="PF01161">
    <property type="entry name" value="PBP"/>
    <property type="match status" value="1"/>
</dbReference>
<reference evidence="2 3" key="1">
    <citation type="submission" date="2019-04" db="EMBL/GenBank/DDBJ databases">
        <title>Draft Whole-Genome sequence of the purple photosynthetic bacterium Rhodobacter capsulatus SP108 with an indigenous class A beta-lactamase.</title>
        <authorList>
            <person name="Robertson S."/>
            <person name="Meyer T.E."/>
            <person name="Kyndt J.A."/>
        </authorList>
    </citation>
    <scope>NUCLEOTIDE SEQUENCE [LARGE SCALE GENOMIC DNA]</scope>
    <source>
        <strain evidence="2 3">SP108</strain>
    </source>
</reference>
<proteinExistence type="predicted"/>
<keyword evidence="1" id="KW-0732">Signal</keyword>
<evidence type="ECO:0000313" key="3">
    <source>
        <dbReference type="Proteomes" id="UP000310597"/>
    </source>
</evidence>
<dbReference type="PANTHER" id="PTHR30289:SF1">
    <property type="entry name" value="PEBP (PHOSPHATIDYLETHANOLAMINE-BINDING PROTEIN) FAMILY PROTEIN"/>
    <property type="match status" value="1"/>
</dbReference>
<dbReference type="SUPFAM" id="SSF49777">
    <property type="entry name" value="PEBP-like"/>
    <property type="match status" value="1"/>
</dbReference>
<organism evidence="2 3">
    <name type="scientific">Rhodobacter capsulatus</name>
    <name type="common">Rhodopseudomonas capsulata</name>
    <dbReference type="NCBI Taxonomy" id="1061"/>
    <lineage>
        <taxon>Bacteria</taxon>
        <taxon>Pseudomonadati</taxon>
        <taxon>Pseudomonadota</taxon>
        <taxon>Alphaproteobacteria</taxon>
        <taxon>Rhodobacterales</taxon>
        <taxon>Rhodobacter group</taxon>
        <taxon>Rhodobacter</taxon>
    </lineage>
</organism>
<dbReference type="PANTHER" id="PTHR30289">
    <property type="entry name" value="UNCHARACTERIZED PROTEIN YBCL-RELATED"/>
    <property type="match status" value="1"/>
</dbReference>
<dbReference type="Proteomes" id="UP000310597">
    <property type="component" value="Unassembled WGS sequence"/>
</dbReference>
<accession>A0A4U1JR03</accession>